<keyword evidence="3" id="KW-1185">Reference proteome</keyword>
<reference evidence="2 3" key="1">
    <citation type="submission" date="2017-07" db="EMBL/GenBank/DDBJ databases">
        <title>First draft Genome Sequence of Nocardia cerradoensis isolated from human infection.</title>
        <authorList>
            <person name="Carrasco G."/>
        </authorList>
    </citation>
    <scope>NUCLEOTIDE SEQUENCE [LARGE SCALE GENOMIC DNA]</scope>
    <source>
        <strain evidence="2 3">CNM20130759</strain>
    </source>
</reference>
<dbReference type="RefSeq" id="WP_039782387.1">
    <property type="nucleotide sequence ID" value="NZ_JAAXOR010000007.1"/>
</dbReference>
<feature type="domain" description="Elongation factor G-binding protein C-terminal treble-clef zinc-finger" evidence="1">
    <location>
        <begin position="8"/>
        <end position="159"/>
    </location>
</feature>
<organism evidence="2 3">
    <name type="scientific">Nocardia cerradoensis</name>
    <dbReference type="NCBI Taxonomy" id="85688"/>
    <lineage>
        <taxon>Bacteria</taxon>
        <taxon>Bacillati</taxon>
        <taxon>Actinomycetota</taxon>
        <taxon>Actinomycetes</taxon>
        <taxon>Mycobacteriales</taxon>
        <taxon>Nocardiaceae</taxon>
        <taxon>Nocardia</taxon>
    </lineage>
</organism>
<dbReference type="Proteomes" id="UP000215506">
    <property type="component" value="Unassembled WGS sequence"/>
</dbReference>
<dbReference type="AlphaFoldDB" id="A0A231H8K6"/>
<comment type="caution">
    <text evidence="2">The sequence shown here is derived from an EMBL/GenBank/DDBJ whole genome shotgun (WGS) entry which is preliminary data.</text>
</comment>
<gene>
    <name evidence="2" type="ORF">B7C42_02314</name>
</gene>
<accession>A0A231H8K6</accession>
<proteinExistence type="predicted"/>
<evidence type="ECO:0000259" key="1">
    <source>
        <dbReference type="Pfam" id="PF16571"/>
    </source>
</evidence>
<dbReference type="EMBL" id="NGAF01000004">
    <property type="protein sequence ID" value="OXR45189.1"/>
    <property type="molecule type" value="Genomic_DNA"/>
</dbReference>
<name>A0A231H8K6_9NOCA</name>
<evidence type="ECO:0000313" key="2">
    <source>
        <dbReference type="EMBL" id="OXR45189.1"/>
    </source>
</evidence>
<evidence type="ECO:0000313" key="3">
    <source>
        <dbReference type="Proteomes" id="UP000215506"/>
    </source>
</evidence>
<sequence>MQPLTEREIRSSFVNCSKGDAKRMPVPRDLDTQPWEDLDFFGWNDRSMPGRAYLVAPQDDRLVGVALRYETGGSGRAQLCSICLTTHTGTGVSLLTAHKVGESGRRGNSIGIYMCTDLACSLYARNKKRPALGNRYREDLTDEEKAERVRTNLRAFIERLYS</sequence>
<dbReference type="Pfam" id="PF16571">
    <property type="entry name" value="FBP_C"/>
    <property type="match status" value="1"/>
</dbReference>
<protein>
    <recommendedName>
        <fullName evidence="1">Elongation factor G-binding protein C-terminal treble-clef zinc-finger domain-containing protein</fullName>
    </recommendedName>
</protein>
<dbReference type="InterPro" id="IPR032330">
    <property type="entry name" value="EF-G-binding_C"/>
</dbReference>